<protein>
    <submittedName>
        <fullName evidence="2">Uncharacterized protein</fullName>
    </submittedName>
</protein>
<dbReference type="RefSeq" id="WP_310357510.1">
    <property type="nucleotide sequence ID" value="NZ_JAVDVC010000002.1"/>
</dbReference>
<gene>
    <name evidence="2" type="ORF">J2W43_001206</name>
</gene>
<reference evidence="2" key="1">
    <citation type="submission" date="2023-07" db="EMBL/GenBank/DDBJ databases">
        <title>Sorghum-associated microbial communities from plants grown in Nebraska, USA.</title>
        <authorList>
            <person name="Schachtman D."/>
        </authorList>
    </citation>
    <scope>NUCLEOTIDE SEQUENCE</scope>
    <source>
        <strain evidence="2">3432</strain>
    </source>
</reference>
<evidence type="ECO:0000313" key="3">
    <source>
        <dbReference type="Proteomes" id="UP001252613"/>
    </source>
</evidence>
<feature type="compositionally biased region" description="Polar residues" evidence="1">
    <location>
        <begin position="1"/>
        <end position="19"/>
    </location>
</feature>
<feature type="region of interest" description="Disordered" evidence="1">
    <location>
        <begin position="1"/>
        <end position="21"/>
    </location>
</feature>
<sequence length="62" mass="6744">MRTSPESPIDRTSMTFSLQDTERKGELVRDAAGLTCGVECAAVFASKLAPAGFYGEMTFQHE</sequence>
<proteinExistence type="predicted"/>
<evidence type="ECO:0000313" key="2">
    <source>
        <dbReference type="EMBL" id="MDR6957230.1"/>
    </source>
</evidence>
<name>A0AAW8M697_9PSED</name>
<dbReference type="EMBL" id="JAVDVC010000002">
    <property type="protein sequence ID" value="MDR6957230.1"/>
    <property type="molecule type" value="Genomic_DNA"/>
</dbReference>
<accession>A0AAW8M697</accession>
<dbReference type="Proteomes" id="UP001252613">
    <property type="component" value="Unassembled WGS sequence"/>
</dbReference>
<evidence type="ECO:0000256" key="1">
    <source>
        <dbReference type="SAM" id="MobiDB-lite"/>
    </source>
</evidence>
<dbReference type="AlphaFoldDB" id="A0AAW8M697"/>
<comment type="caution">
    <text evidence="2">The sequence shown here is derived from an EMBL/GenBank/DDBJ whole genome shotgun (WGS) entry which is preliminary data.</text>
</comment>
<organism evidence="2 3">
    <name type="scientific">Pseudomonas brassicacearum</name>
    <dbReference type="NCBI Taxonomy" id="930166"/>
    <lineage>
        <taxon>Bacteria</taxon>
        <taxon>Pseudomonadati</taxon>
        <taxon>Pseudomonadota</taxon>
        <taxon>Gammaproteobacteria</taxon>
        <taxon>Pseudomonadales</taxon>
        <taxon>Pseudomonadaceae</taxon>
        <taxon>Pseudomonas</taxon>
    </lineage>
</organism>